<evidence type="ECO:0008006" key="4">
    <source>
        <dbReference type="Google" id="ProtNLM"/>
    </source>
</evidence>
<comment type="caution">
    <text evidence="2">The sequence shown here is derived from an EMBL/GenBank/DDBJ whole genome shotgun (WGS) entry which is preliminary data.</text>
</comment>
<dbReference type="Proteomes" id="UP000177187">
    <property type="component" value="Unassembled WGS sequence"/>
</dbReference>
<keyword evidence="1" id="KW-0732">Signal</keyword>
<feature type="signal peptide" evidence="1">
    <location>
        <begin position="1"/>
        <end position="20"/>
    </location>
</feature>
<accession>A0A1F5EWM0</accession>
<evidence type="ECO:0000313" key="3">
    <source>
        <dbReference type="Proteomes" id="UP000177187"/>
    </source>
</evidence>
<dbReference type="AlphaFoldDB" id="A0A1F5EWM0"/>
<gene>
    <name evidence="2" type="ORF">A2Y64_03685</name>
</gene>
<evidence type="ECO:0000313" key="2">
    <source>
        <dbReference type="EMBL" id="OGD71813.1"/>
    </source>
</evidence>
<name>A0A1F5EWM0_9BACT</name>
<reference evidence="2 3" key="1">
    <citation type="journal article" date="2016" name="Nat. Commun.">
        <title>Thousands of microbial genomes shed light on interconnected biogeochemical processes in an aquifer system.</title>
        <authorList>
            <person name="Anantharaman K."/>
            <person name="Brown C.T."/>
            <person name="Hug L.A."/>
            <person name="Sharon I."/>
            <person name="Castelle C.J."/>
            <person name="Probst A.J."/>
            <person name="Thomas B.C."/>
            <person name="Singh A."/>
            <person name="Wilkins M.J."/>
            <person name="Karaoz U."/>
            <person name="Brodie E.L."/>
            <person name="Williams K.H."/>
            <person name="Hubbard S.S."/>
            <person name="Banfield J.F."/>
        </authorList>
    </citation>
    <scope>NUCLEOTIDE SEQUENCE [LARGE SCALE GENOMIC DNA]</scope>
</reference>
<dbReference type="PROSITE" id="PS51257">
    <property type="entry name" value="PROKAR_LIPOPROTEIN"/>
    <property type="match status" value="1"/>
</dbReference>
<evidence type="ECO:0000256" key="1">
    <source>
        <dbReference type="SAM" id="SignalP"/>
    </source>
</evidence>
<feature type="chain" id="PRO_5009518393" description="DUF4296 domain-containing protein" evidence="1">
    <location>
        <begin position="21"/>
        <end position="99"/>
    </location>
</feature>
<dbReference type="STRING" id="1817816.A2Y64_03685"/>
<protein>
    <recommendedName>
        <fullName evidence="4">DUF4296 domain-containing protein</fullName>
    </recommendedName>
</protein>
<organism evidence="2 3">
    <name type="scientific">Candidatus Coatesbacteria bacterium RBG_13_66_14</name>
    <dbReference type="NCBI Taxonomy" id="1817816"/>
    <lineage>
        <taxon>Bacteria</taxon>
        <taxon>Candidatus Coatesiibacteriota</taxon>
    </lineage>
</organism>
<sequence>MSRRLFFTLILAALTLGGCARVVDDDLFVKVSIDQLRIMFDEGLTPDEALERAAESNDTTVEDFRAYQAELEGDPDHLRAVQDRINRETEELFTPSLTD</sequence>
<dbReference type="EMBL" id="MFAF01000140">
    <property type="protein sequence ID" value="OGD71813.1"/>
    <property type="molecule type" value="Genomic_DNA"/>
</dbReference>
<proteinExistence type="predicted"/>